<dbReference type="STRING" id="187304.B0E33_16405"/>
<name>A0A0M6YEA4_9HYPH</name>
<gene>
    <name evidence="2" type="ORF">LAL4801_05601</name>
</gene>
<keyword evidence="3" id="KW-1185">Reference proteome</keyword>
<dbReference type="Proteomes" id="UP000048926">
    <property type="component" value="Unassembled WGS sequence"/>
</dbReference>
<reference evidence="3" key="1">
    <citation type="submission" date="2015-07" db="EMBL/GenBank/DDBJ databases">
        <authorList>
            <person name="Rodrigo-Torres Lidia"/>
            <person name="Arahal R.David."/>
        </authorList>
    </citation>
    <scope>NUCLEOTIDE SEQUENCE [LARGE SCALE GENOMIC DNA]</scope>
    <source>
        <strain evidence="3">CECT 4801</strain>
    </source>
</reference>
<feature type="transmembrane region" description="Helical" evidence="1">
    <location>
        <begin position="6"/>
        <end position="24"/>
    </location>
</feature>
<organism evidence="2 3">
    <name type="scientific">Roseibium aggregatum</name>
    <dbReference type="NCBI Taxonomy" id="187304"/>
    <lineage>
        <taxon>Bacteria</taxon>
        <taxon>Pseudomonadati</taxon>
        <taxon>Pseudomonadota</taxon>
        <taxon>Alphaproteobacteria</taxon>
        <taxon>Hyphomicrobiales</taxon>
        <taxon>Stappiaceae</taxon>
        <taxon>Roseibium</taxon>
    </lineage>
</organism>
<evidence type="ECO:0000313" key="2">
    <source>
        <dbReference type="EMBL" id="CTQ47140.1"/>
    </source>
</evidence>
<accession>A0A0M6YEA4</accession>
<dbReference type="EMBL" id="CXST01000005">
    <property type="protein sequence ID" value="CTQ47140.1"/>
    <property type="molecule type" value="Genomic_DNA"/>
</dbReference>
<evidence type="ECO:0008006" key="4">
    <source>
        <dbReference type="Google" id="ProtNLM"/>
    </source>
</evidence>
<proteinExistence type="predicted"/>
<keyword evidence="1" id="KW-0472">Membrane</keyword>
<feature type="transmembrane region" description="Helical" evidence="1">
    <location>
        <begin position="59"/>
        <end position="80"/>
    </location>
</feature>
<evidence type="ECO:0000313" key="3">
    <source>
        <dbReference type="Proteomes" id="UP000048926"/>
    </source>
</evidence>
<keyword evidence="1" id="KW-0812">Transmembrane</keyword>
<dbReference type="RefSeq" id="WP_023003446.1">
    <property type="nucleotide sequence ID" value="NZ_CP045617.1"/>
</dbReference>
<sequence>MIAVTYGIIAVVFVVLGIGGIMYLDHRFSASVGDRPFTVNGRRVESDDPFVLRQFKKFYALRVAYSLALLVLLFVVVSHVG</sequence>
<evidence type="ECO:0000256" key="1">
    <source>
        <dbReference type="SAM" id="Phobius"/>
    </source>
</evidence>
<dbReference type="AlphaFoldDB" id="A0A0M6YEA4"/>
<dbReference type="OrthoDB" id="7678992at2"/>
<keyword evidence="1" id="KW-1133">Transmembrane helix</keyword>
<protein>
    <recommendedName>
        <fullName evidence="4">Endonuclease</fullName>
    </recommendedName>
</protein>
<dbReference type="KEGG" id="lagg:B0E33_16405"/>